<keyword evidence="8" id="KW-1185">Reference proteome</keyword>
<sequence length="212" mass="22909">LRLASGGDRCAGRVEVFHGLKWGTVCDDYFNMNAAKVVCRQLNCGEPVSVRGHSYFGPSRKRILLDDVRCRGTEAYLWDCKHAAWGRHNCRPNEEVGVICSAPPPALSLRLTGGDQCSGRVELYYSGSWGTVCDDSWDLQDAQVVCRSLGCGEALMALSEAQFGPGSGSILLDDVQCRGDEENLLDCSHAGIGVHKCQHKEDASVICAGTLA</sequence>
<feature type="domain" description="SRCR" evidence="6">
    <location>
        <begin position="1"/>
        <end position="101"/>
    </location>
</feature>
<dbReference type="InterPro" id="IPR036772">
    <property type="entry name" value="SRCR-like_dom_sf"/>
</dbReference>
<evidence type="ECO:0000256" key="5">
    <source>
        <dbReference type="PROSITE-ProRule" id="PRU00196"/>
    </source>
</evidence>
<evidence type="ECO:0000256" key="4">
    <source>
        <dbReference type="ARBA" id="ARBA00023180"/>
    </source>
</evidence>
<protein>
    <submittedName>
        <fullName evidence="7">Deleted in malignant brain tumors 1 protein</fullName>
    </submittedName>
</protein>
<gene>
    <name evidence="7" type="ORF">N305_01474</name>
</gene>
<keyword evidence="4" id="KW-0325">Glycoprotein</keyword>
<dbReference type="PROSITE" id="PS00420">
    <property type="entry name" value="SRCR_1"/>
    <property type="match status" value="1"/>
</dbReference>
<feature type="disulfide bond" evidence="5">
    <location>
        <begin position="70"/>
        <end position="80"/>
    </location>
</feature>
<dbReference type="PROSITE" id="PS50287">
    <property type="entry name" value="SRCR_2"/>
    <property type="match status" value="2"/>
</dbReference>
<dbReference type="PANTHER" id="PTHR48071">
    <property type="entry name" value="SRCR DOMAIN-CONTAINING PROTEIN"/>
    <property type="match status" value="1"/>
</dbReference>
<dbReference type="Proteomes" id="UP000053258">
    <property type="component" value="Unassembled WGS sequence"/>
</dbReference>
<evidence type="ECO:0000256" key="2">
    <source>
        <dbReference type="ARBA" id="ARBA00022737"/>
    </source>
</evidence>
<accession>A0A093QL97</accession>
<dbReference type="OrthoDB" id="536948at2759"/>
<dbReference type="FunFam" id="3.10.250.10:FF:000006">
    <property type="entry name" value="neurotrypsin isoform X2"/>
    <property type="match status" value="1"/>
</dbReference>
<feature type="disulfide bond" evidence="5">
    <location>
        <begin position="39"/>
        <end position="100"/>
    </location>
</feature>
<feature type="non-terminal residue" evidence="7">
    <location>
        <position position="212"/>
    </location>
</feature>
<dbReference type="Pfam" id="PF00530">
    <property type="entry name" value="SRCR"/>
    <property type="match status" value="2"/>
</dbReference>
<dbReference type="SUPFAM" id="SSF56487">
    <property type="entry name" value="SRCR-like"/>
    <property type="match status" value="2"/>
</dbReference>
<dbReference type="SMART" id="SM00202">
    <property type="entry name" value="SR"/>
    <property type="match status" value="2"/>
</dbReference>
<reference evidence="7 8" key="1">
    <citation type="submission" date="2014-06" db="EMBL/GenBank/DDBJ databases">
        <title>Genome evolution of avian class.</title>
        <authorList>
            <person name="Zhang G."/>
            <person name="Li C."/>
        </authorList>
    </citation>
    <scope>NUCLEOTIDE SEQUENCE [LARGE SCALE GENOMIC DNA]</scope>
    <source>
        <strain evidence="7">BGI_N305</strain>
    </source>
</reference>
<evidence type="ECO:0000259" key="6">
    <source>
        <dbReference type="PROSITE" id="PS50287"/>
    </source>
</evidence>
<evidence type="ECO:0000256" key="3">
    <source>
        <dbReference type="ARBA" id="ARBA00023157"/>
    </source>
</evidence>
<keyword evidence="1" id="KW-0732">Signal</keyword>
<dbReference type="STRING" id="328815.ENSMVIP00005022033"/>
<evidence type="ECO:0000313" key="7">
    <source>
        <dbReference type="EMBL" id="KFW84782.1"/>
    </source>
</evidence>
<feature type="disulfide bond" evidence="5">
    <location>
        <begin position="146"/>
        <end position="207"/>
    </location>
</feature>
<feature type="disulfide bond" evidence="5">
    <location>
        <begin position="133"/>
        <end position="197"/>
    </location>
</feature>
<feature type="disulfide bond" evidence="5">
    <location>
        <begin position="177"/>
        <end position="187"/>
    </location>
</feature>
<feature type="disulfide bond" evidence="5">
    <location>
        <begin position="26"/>
        <end position="90"/>
    </location>
</feature>
<feature type="domain" description="SRCR" evidence="6">
    <location>
        <begin position="109"/>
        <end position="208"/>
    </location>
</feature>
<dbReference type="InterPro" id="IPR001190">
    <property type="entry name" value="SRCR"/>
</dbReference>
<dbReference type="FunFam" id="3.10.250.10:FF:000002">
    <property type="entry name" value="Scavenger receptor cysteine-rich type 1 protein M130"/>
    <property type="match status" value="1"/>
</dbReference>
<keyword evidence="2" id="KW-0677">Repeat</keyword>
<dbReference type="Gene3D" id="3.10.250.10">
    <property type="entry name" value="SRCR-like domain"/>
    <property type="match status" value="2"/>
</dbReference>
<organism evidence="7 8">
    <name type="scientific">Manacus vitellinus</name>
    <name type="common">golden-collared manakin</name>
    <dbReference type="NCBI Taxonomy" id="328815"/>
    <lineage>
        <taxon>Eukaryota</taxon>
        <taxon>Metazoa</taxon>
        <taxon>Chordata</taxon>
        <taxon>Craniata</taxon>
        <taxon>Vertebrata</taxon>
        <taxon>Euteleostomi</taxon>
        <taxon>Archelosauria</taxon>
        <taxon>Archosauria</taxon>
        <taxon>Dinosauria</taxon>
        <taxon>Saurischia</taxon>
        <taxon>Theropoda</taxon>
        <taxon>Coelurosauria</taxon>
        <taxon>Aves</taxon>
        <taxon>Neognathae</taxon>
        <taxon>Neoaves</taxon>
        <taxon>Telluraves</taxon>
        <taxon>Australaves</taxon>
        <taxon>Passeriformes</taxon>
        <taxon>Pipridae</taxon>
        <taxon>Manacus</taxon>
    </lineage>
</organism>
<dbReference type="PANTHER" id="PTHR48071:SF22">
    <property type="entry name" value="DELETED IN MALIGNANT BRAIN TUMORS 1 PROTEIN-LIKE"/>
    <property type="match status" value="1"/>
</dbReference>
<evidence type="ECO:0000256" key="1">
    <source>
        <dbReference type="ARBA" id="ARBA00022729"/>
    </source>
</evidence>
<dbReference type="GO" id="GO:0016020">
    <property type="term" value="C:membrane"/>
    <property type="evidence" value="ECO:0007669"/>
    <property type="project" value="InterPro"/>
</dbReference>
<dbReference type="EMBL" id="KL672108">
    <property type="protein sequence ID" value="KFW84782.1"/>
    <property type="molecule type" value="Genomic_DNA"/>
</dbReference>
<dbReference type="PRINTS" id="PR00258">
    <property type="entry name" value="SPERACTRCPTR"/>
</dbReference>
<name>A0A093QL97_9PASS</name>
<proteinExistence type="predicted"/>
<dbReference type="AlphaFoldDB" id="A0A093QL97"/>
<keyword evidence="3 5" id="KW-1015">Disulfide bond</keyword>
<evidence type="ECO:0000313" key="8">
    <source>
        <dbReference type="Proteomes" id="UP000053258"/>
    </source>
</evidence>
<feature type="non-terminal residue" evidence="7">
    <location>
        <position position="1"/>
    </location>
</feature>